<dbReference type="GO" id="GO:0003723">
    <property type="term" value="F:RNA binding"/>
    <property type="evidence" value="ECO:0007669"/>
    <property type="project" value="TreeGrafter"/>
</dbReference>
<comment type="similarity">
    <text evidence="1">Belongs to the eukaryotic ribosomal protein eL6 family.</text>
</comment>
<dbReference type="GeneID" id="22912768"/>
<dbReference type="Pfam" id="PF01159">
    <property type="entry name" value="Ribosomal_L6e"/>
    <property type="match status" value="1"/>
</dbReference>
<dbReference type="AlphaFoldDB" id="A0A023B6W9"/>
<comment type="caution">
    <text evidence="2">The sequence shown here is derived from an EMBL/GenBank/DDBJ whole genome shotgun (WGS) entry which is preliminary data.</text>
</comment>
<dbReference type="PANTHER" id="PTHR10715">
    <property type="entry name" value="60S RIBOSOMAL PROTEIN L6"/>
    <property type="match status" value="1"/>
</dbReference>
<dbReference type="InterPro" id="IPR008991">
    <property type="entry name" value="Translation_prot_SH3-like_sf"/>
</dbReference>
<dbReference type="VEuPathDB" id="CryptoDB:GNI_075570"/>
<dbReference type="Proteomes" id="UP000019763">
    <property type="component" value="Unassembled WGS sequence"/>
</dbReference>
<dbReference type="GO" id="GO:0000027">
    <property type="term" value="P:ribosomal large subunit assembly"/>
    <property type="evidence" value="ECO:0007669"/>
    <property type="project" value="TreeGrafter"/>
</dbReference>
<dbReference type="GO" id="GO:0002181">
    <property type="term" value="P:cytoplasmic translation"/>
    <property type="evidence" value="ECO:0007669"/>
    <property type="project" value="TreeGrafter"/>
</dbReference>
<keyword evidence="3" id="KW-1185">Reference proteome</keyword>
<dbReference type="eggNOG" id="KOG1694">
    <property type="taxonomic scope" value="Eukaryota"/>
</dbReference>
<dbReference type="InterPro" id="IPR000915">
    <property type="entry name" value="60S_ribosomal_eL6"/>
</dbReference>
<evidence type="ECO:0000313" key="2">
    <source>
        <dbReference type="EMBL" id="EZG66800.1"/>
    </source>
</evidence>
<dbReference type="OrthoDB" id="2436667at2759"/>
<evidence type="ECO:0000256" key="1">
    <source>
        <dbReference type="ARBA" id="ARBA00010592"/>
    </source>
</evidence>
<dbReference type="SUPFAM" id="SSF50104">
    <property type="entry name" value="Translation proteins SH3-like domain"/>
    <property type="match status" value="1"/>
</dbReference>
<dbReference type="GO" id="GO:0022625">
    <property type="term" value="C:cytosolic large ribosomal subunit"/>
    <property type="evidence" value="ECO:0007669"/>
    <property type="project" value="TreeGrafter"/>
</dbReference>
<proteinExistence type="inferred from homology"/>
<protein>
    <submittedName>
        <fullName evidence="2">60S ribosomal protein L6</fullName>
    </submittedName>
</protein>
<sequence length="105" mass="11322">MAPRNITPGTVVIILCGPNAGKRAVYIKPATTGYLTVAGPSCPVTRVPRRHCVATSTKVDVSSVKDEIEGELNTIIKKDLLLEEYLNTPFSLNECLGVAPHELTF</sequence>
<dbReference type="Gene3D" id="2.30.30.30">
    <property type="match status" value="1"/>
</dbReference>
<organism evidence="2 3">
    <name type="scientific">Gregarina niphandrodes</name>
    <name type="common">Septate eugregarine</name>
    <dbReference type="NCBI Taxonomy" id="110365"/>
    <lineage>
        <taxon>Eukaryota</taxon>
        <taxon>Sar</taxon>
        <taxon>Alveolata</taxon>
        <taxon>Apicomplexa</taxon>
        <taxon>Conoidasida</taxon>
        <taxon>Gregarinasina</taxon>
        <taxon>Eugregarinorida</taxon>
        <taxon>Gregarinidae</taxon>
        <taxon>Gregarina</taxon>
    </lineage>
</organism>
<accession>A0A023B6W9</accession>
<dbReference type="GO" id="GO:0003735">
    <property type="term" value="F:structural constituent of ribosome"/>
    <property type="evidence" value="ECO:0007669"/>
    <property type="project" value="InterPro"/>
</dbReference>
<dbReference type="EMBL" id="AFNH02000565">
    <property type="protein sequence ID" value="EZG66800.1"/>
    <property type="molecule type" value="Genomic_DNA"/>
</dbReference>
<reference evidence="2" key="1">
    <citation type="submission" date="2013-12" db="EMBL/GenBank/DDBJ databases">
        <authorList>
            <person name="Omoto C.K."/>
            <person name="Sibley D."/>
            <person name="Venepally P."/>
            <person name="Hadjithomas M."/>
            <person name="Karamycheva S."/>
            <person name="Brunk B."/>
            <person name="Roos D."/>
            <person name="Caler E."/>
            <person name="Lorenzi H."/>
        </authorList>
    </citation>
    <scope>NUCLEOTIDE SEQUENCE</scope>
</reference>
<evidence type="ECO:0000313" key="3">
    <source>
        <dbReference type="Proteomes" id="UP000019763"/>
    </source>
</evidence>
<keyword evidence="2" id="KW-0687">Ribonucleoprotein</keyword>
<dbReference type="RefSeq" id="XP_011130482.1">
    <property type="nucleotide sequence ID" value="XM_011132180.1"/>
</dbReference>
<dbReference type="InterPro" id="IPR014722">
    <property type="entry name" value="Rib_uL2_dom2"/>
</dbReference>
<dbReference type="PANTHER" id="PTHR10715:SF0">
    <property type="entry name" value="LARGE RIBOSOMAL SUBUNIT PROTEIN EL6"/>
    <property type="match status" value="1"/>
</dbReference>
<name>A0A023B6W9_GRENI</name>
<keyword evidence="2" id="KW-0689">Ribosomal protein</keyword>
<gene>
    <name evidence="2" type="ORF">GNI_075570</name>
</gene>